<organism evidence="2 3">
    <name type="scientific">Paraferrimonas sedimenticola</name>
    <dbReference type="NCBI Taxonomy" id="375674"/>
    <lineage>
        <taxon>Bacteria</taxon>
        <taxon>Pseudomonadati</taxon>
        <taxon>Pseudomonadota</taxon>
        <taxon>Gammaproteobacteria</taxon>
        <taxon>Alteromonadales</taxon>
        <taxon>Ferrimonadaceae</taxon>
        <taxon>Paraferrimonas</taxon>
    </lineage>
</organism>
<dbReference type="GO" id="GO:0005737">
    <property type="term" value="C:cytoplasm"/>
    <property type="evidence" value="ECO:0007669"/>
    <property type="project" value="TreeGrafter"/>
</dbReference>
<dbReference type="Gene3D" id="3.60.15.10">
    <property type="entry name" value="Ribonuclease Z/Hydroxyacylglutathione hydrolase-like"/>
    <property type="match status" value="1"/>
</dbReference>
<protein>
    <submittedName>
        <fullName evidence="2">Hydrolase</fullName>
    </submittedName>
</protein>
<evidence type="ECO:0000259" key="1">
    <source>
        <dbReference type="Pfam" id="PF12706"/>
    </source>
</evidence>
<accession>A0AA37RTE0</accession>
<dbReference type="Pfam" id="PF12706">
    <property type="entry name" value="Lactamase_B_2"/>
    <property type="match status" value="1"/>
</dbReference>
<reference evidence="2" key="2">
    <citation type="submission" date="2023-01" db="EMBL/GenBank/DDBJ databases">
        <title>Draft genome sequence of Paraferrimonas sedimenticola strain NBRC 101628.</title>
        <authorList>
            <person name="Sun Q."/>
            <person name="Mori K."/>
        </authorList>
    </citation>
    <scope>NUCLEOTIDE SEQUENCE</scope>
    <source>
        <strain evidence="2">NBRC 101628</strain>
    </source>
</reference>
<dbReference type="RefSeq" id="WP_095506025.1">
    <property type="nucleotide sequence ID" value="NZ_BSNC01000001.1"/>
</dbReference>
<evidence type="ECO:0000313" key="3">
    <source>
        <dbReference type="Proteomes" id="UP001161422"/>
    </source>
</evidence>
<evidence type="ECO:0000313" key="2">
    <source>
        <dbReference type="EMBL" id="GLP95118.1"/>
    </source>
</evidence>
<dbReference type="GO" id="GO:0016787">
    <property type="term" value="F:hydrolase activity"/>
    <property type="evidence" value="ECO:0007669"/>
    <property type="project" value="UniProtKB-KW"/>
</dbReference>
<dbReference type="InterPro" id="IPR001279">
    <property type="entry name" value="Metallo-B-lactamas"/>
</dbReference>
<proteinExistence type="predicted"/>
<dbReference type="InterPro" id="IPR036866">
    <property type="entry name" value="RibonucZ/Hydroxyglut_hydro"/>
</dbReference>
<sequence length="352" mass="39693">MSQSISAQSLDHSTLHHNVQGFQNVGMQPKQAGSFFGAMKTWLTAERNQPKPQVELPVHSIDMDELQATEQDRVYRLGHSSMLLKLDGQLILLDPVFSERASPVSFAGPKRFHPAPTSLEQLPYIDWVMISHDHYDHLDKASIKALKNKVGHFVVPLRVGDYLRDWGVADDKIVELDWWQSFKVNGIEVHATPTQHFSGRCLLDRNQTLWASYVIQSSRQNIYFSGDSGYFDGFKAIGERFGPFDLAMVETGAYSEQWADIHMLPEQSVQAAKDLQAKAMLPIHNSTFDLAMHDWYEPLERARTHAAALIQALVTPEMGQGLDLSNLPAQTPWWHAYMPAEAQTTGELAVSR</sequence>
<keyword evidence="3" id="KW-1185">Reference proteome</keyword>
<dbReference type="PANTHER" id="PTHR15032:SF4">
    <property type="entry name" value="N-ACYL-PHOSPHATIDYLETHANOLAMINE-HYDROLYZING PHOSPHOLIPASE D"/>
    <property type="match status" value="1"/>
</dbReference>
<comment type="caution">
    <text evidence="2">The sequence shown here is derived from an EMBL/GenBank/DDBJ whole genome shotgun (WGS) entry which is preliminary data.</text>
</comment>
<dbReference type="EMBL" id="BSNC01000001">
    <property type="protein sequence ID" value="GLP95118.1"/>
    <property type="molecule type" value="Genomic_DNA"/>
</dbReference>
<keyword evidence="2" id="KW-0378">Hydrolase</keyword>
<dbReference type="AlphaFoldDB" id="A0AA37RTE0"/>
<reference evidence="2" key="1">
    <citation type="journal article" date="2014" name="Int. J. Syst. Evol. Microbiol.">
        <title>Complete genome sequence of Corynebacterium casei LMG S-19264T (=DSM 44701T), isolated from a smear-ripened cheese.</title>
        <authorList>
            <consortium name="US DOE Joint Genome Institute (JGI-PGF)"/>
            <person name="Walter F."/>
            <person name="Albersmeier A."/>
            <person name="Kalinowski J."/>
            <person name="Ruckert C."/>
        </authorList>
    </citation>
    <scope>NUCLEOTIDE SEQUENCE</scope>
    <source>
        <strain evidence="2">NBRC 101628</strain>
    </source>
</reference>
<dbReference type="Proteomes" id="UP001161422">
    <property type="component" value="Unassembled WGS sequence"/>
</dbReference>
<name>A0AA37RTE0_9GAMM</name>
<gene>
    <name evidence="2" type="ORF">GCM10007895_04240</name>
</gene>
<dbReference type="PANTHER" id="PTHR15032">
    <property type="entry name" value="N-ACYL-PHOSPHATIDYLETHANOLAMINE-HYDROLYZING PHOSPHOLIPASE D"/>
    <property type="match status" value="1"/>
</dbReference>
<feature type="domain" description="Metallo-beta-lactamase" evidence="1">
    <location>
        <begin position="91"/>
        <end position="284"/>
    </location>
</feature>
<dbReference type="SUPFAM" id="SSF56281">
    <property type="entry name" value="Metallo-hydrolase/oxidoreductase"/>
    <property type="match status" value="1"/>
</dbReference>